<dbReference type="GO" id="GO:0003677">
    <property type="term" value="F:DNA binding"/>
    <property type="evidence" value="ECO:0007669"/>
    <property type="project" value="InterPro"/>
</dbReference>
<dbReference type="RefSeq" id="WP_055738821.1">
    <property type="nucleotide sequence ID" value="NZ_JAAIWL010000045.1"/>
</dbReference>
<gene>
    <name evidence="2" type="ORF">AN964_05965</name>
</gene>
<dbReference type="OrthoDB" id="2905717at2"/>
<dbReference type="Proteomes" id="UP000051888">
    <property type="component" value="Unassembled WGS sequence"/>
</dbReference>
<evidence type="ECO:0000313" key="2">
    <source>
        <dbReference type="EMBL" id="KQL53099.1"/>
    </source>
</evidence>
<reference evidence="2 3" key="1">
    <citation type="submission" date="2015-09" db="EMBL/GenBank/DDBJ databases">
        <title>Genome sequencing project for genomic taxonomy and phylogenomics of Bacillus-like bacteria.</title>
        <authorList>
            <person name="Liu B."/>
            <person name="Wang J."/>
            <person name="Zhu Y."/>
            <person name="Liu G."/>
            <person name="Chen Q."/>
            <person name="Chen Z."/>
            <person name="Lan J."/>
            <person name="Che J."/>
            <person name="Ge C."/>
            <person name="Shi H."/>
            <person name="Pan Z."/>
            <person name="Liu X."/>
        </authorList>
    </citation>
    <scope>NUCLEOTIDE SEQUENCE [LARGE SCALE GENOMIC DNA]</scope>
    <source>
        <strain evidence="2 3">LMG 18435</strain>
    </source>
</reference>
<dbReference type="PATRIC" id="fig|157838.3.peg.1330"/>
<proteinExistence type="predicted"/>
<evidence type="ECO:0000259" key="1">
    <source>
        <dbReference type="PROSITE" id="PS50943"/>
    </source>
</evidence>
<dbReference type="AlphaFoldDB" id="A0A0Q3WVT7"/>
<dbReference type="Gene3D" id="1.10.260.40">
    <property type="entry name" value="lambda repressor-like DNA-binding domains"/>
    <property type="match status" value="1"/>
</dbReference>
<keyword evidence="3" id="KW-1185">Reference proteome</keyword>
<dbReference type="EMBL" id="LJJC01000004">
    <property type="protein sequence ID" value="KQL53099.1"/>
    <property type="molecule type" value="Genomic_DNA"/>
</dbReference>
<dbReference type="PROSITE" id="PS50943">
    <property type="entry name" value="HTH_CROC1"/>
    <property type="match status" value="1"/>
</dbReference>
<dbReference type="InterPro" id="IPR001387">
    <property type="entry name" value="Cro/C1-type_HTH"/>
</dbReference>
<dbReference type="SUPFAM" id="SSF47413">
    <property type="entry name" value="lambda repressor-like DNA-binding domains"/>
    <property type="match status" value="1"/>
</dbReference>
<dbReference type="Pfam" id="PF01381">
    <property type="entry name" value="HTH_3"/>
    <property type="match status" value="1"/>
</dbReference>
<protein>
    <submittedName>
        <fullName evidence="2">XRE family transcriptional regulator</fullName>
    </submittedName>
</protein>
<evidence type="ECO:0000313" key="3">
    <source>
        <dbReference type="Proteomes" id="UP000051888"/>
    </source>
</evidence>
<organism evidence="2 3">
    <name type="scientific">Heyndrickxia shackletonii</name>
    <dbReference type="NCBI Taxonomy" id="157838"/>
    <lineage>
        <taxon>Bacteria</taxon>
        <taxon>Bacillati</taxon>
        <taxon>Bacillota</taxon>
        <taxon>Bacilli</taxon>
        <taxon>Bacillales</taxon>
        <taxon>Bacillaceae</taxon>
        <taxon>Heyndrickxia</taxon>
    </lineage>
</organism>
<feature type="domain" description="HTH cro/C1-type" evidence="1">
    <location>
        <begin position="11"/>
        <end position="39"/>
    </location>
</feature>
<comment type="caution">
    <text evidence="2">The sequence shown here is derived from an EMBL/GenBank/DDBJ whole genome shotgun (WGS) entry which is preliminary data.</text>
</comment>
<sequence>MNEKDEYFLKRRHKKISMQKIASYIGCSQSLISRYETGNCQMSDYKIEMYKKFIDTYEK</sequence>
<dbReference type="CDD" id="cd00093">
    <property type="entry name" value="HTH_XRE"/>
    <property type="match status" value="1"/>
</dbReference>
<name>A0A0Q3WVT7_9BACI</name>
<dbReference type="InterPro" id="IPR010982">
    <property type="entry name" value="Lambda_DNA-bd_dom_sf"/>
</dbReference>
<dbReference type="STRING" id="157838.AN964_05965"/>
<accession>A0A0Q3WVT7</accession>